<dbReference type="AlphaFoldDB" id="A0A5S4EMG3"/>
<sequence length="82" mass="8974">MLRYFFNELPNLLPALDEAVEWDNASDERPICVAIAALAKVFAYASRAEICLTHLEPLAGSGPGPGAYRLAIRFPGSQVLER</sequence>
<accession>A0A5S4EMG3</accession>
<protein>
    <submittedName>
        <fullName evidence="1">Uncharacterized protein</fullName>
    </submittedName>
</protein>
<keyword evidence="2" id="KW-1185">Reference proteome</keyword>
<comment type="caution">
    <text evidence="1">The sequence shown here is derived from an EMBL/GenBank/DDBJ whole genome shotgun (WGS) entry which is preliminary data.</text>
</comment>
<name>A0A5S4EMG3_9PROT</name>
<reference evidence="1 2" key="1">
    <citation type="submission" date="2019-04" db="EMBL/GenBank/DDBJ databases">
        <title>A novel phosphate-accumulating bacterium identified in bioreactor for phosphate removal from wastewater.</title>
        <authorList>
            <person name="Kotlyarov R.Y."/>
            <person name="Beletsky A.V."/>
            <person name="Kallistova A.Y."/>
            <person name="Dorofeev A.G."/>
            <person name="Nikolaev Y.Y."/>
            <person name="Pimenov N.V."/>
            <person name="Ravin N.V."/>
            <person name="Mardanov A.V."/>
        </authorList>
    </citation>
    <scope>NUCLEOTIDE SEQUENCE [LARGE SCALE GENOMIC DNA]</scope>
    <source>
        <strain evidence="1 2">Bin19</strain>
    </source>
</reference>
<gene>
    <name evidence="1" type="ORF">ACCUM_4137</name>
</gene>
<evidence type="ECO:0000313" key="1">
    <source>
        <dbReference type="EMBL" id="TMQ76571.1"/>
    </source>
</evidence>
<organism evidence="1 2">
    <name type="scientific">Candidatus Accumulibacter phosphatis</name>
    <dbReference type="NCBI Taxonomy" id="327160"/>
    <lineage>
        <taxon>Bacteria</taxon>
        <taxon>Pseudomonadati</taxon>
        <taxon>Pseudomonadota</taxon>
        <taxon>Betaproteobacteria</taxon>
        <taxon>Candidatus Accumulibacter</taxon>
    </lineage>
</organism>
<evidence type="ECO:0000313" key="2">
    <source>
        <dbReference type="Proteomes" id="UP000306324"/>
    </source>
</evidence>
<proteinExistence type="predicted"/>
<dbReference type="EMBL" id="SWAD01000046">
    <property type="protein sequence ID" value="TMQ76571.1"/>
    <property type="molecule type" value="Genomic_DNA"/>
</dbReference>
<dbReference type="Proteomes" id="UP000306324">
    <property type="component" value="Unassembled WGS sequence"/>
</dbReference>